<reference evidence="2" key="1">
    <citation type="journal article" date="2000" name="Mol. Microbiol.">
        <title>Enterococcus faecalis conjugative plasmid pAM373: complete nucleotide sequence and genetic analyses of sex pheromone response.</title>
        <authorList>
            <person name="De Boever E.H."/>
            <person name="Clewell D.B."/>
            <person name="Fraser C.M."/>
        </authorList>
    </citation>
    <scope>NUCLEOTIDE SEQUENCE [LARGE SCALE GENOMIC DNA]</scope>
    <source>
        <plasmid evidence="2">pAM373</plasmid>
    </source>
</reference>
<geneLocation type="plasmid" evidence="2">
    <name>pAM373</name>
</geneLocation>
<keyword evidence="2" id="KW-0614">Plasmid</keyword>
<organism evidence="2">
    <name type="scientific">Enterococcus faecalis</name>
    <name type="common">Streptococcus faecalis</name>
    <dbReference type="NCBI Taxonomy" id="1351"/>
    <lineage>
        <taxon>Bacteria</taxon>
        <taxon>Bacillati</taxon>
        <taxon>Bacillota</taxon>
        <taxon>Bacilli</taxon>
        <taxon>Lactobacillales</taxon>
        <taxon>Enterococcaceae</taxon>
        <taxon>Enterococcus</taxon>
    </lineage>
</organism>
<accession>Q9F1F4</accession>
<gene>
    <name evidence="2" type="primary">EP0042</name>
</gene>
<proteinExistence type="predicted"/>
<dbReference type="EMBL" id="AE002565">
    <property type="protein sequence ID" value="AAG40453.1"/>
    <property type="molecule type" value="Genomic_DNA"/>
</dbReference>
<sequence>MRKETGDEKATGTMCCEERPREKRKKHIEERNS</sequence>
<protein>
    <submittedName>
        <fullName evidence="2">Uncharacterized protein</fullName>
    </submittedName>
</protein>
<evidence type="ECO:0000313" key="2">
    <source>
        <dbReference type="EMBL" id="AAG40453.1"/>
    </source>
</evidence>
<name>Q9F1F4_ENTFL</name>
<feature type="region of interest" description="Disordered" evidence="1">
    <location>
        <begin position="1"/>
        <end position="33"/>
    </location>
</feature>
<dbReference type="AlphaFoldDB" id="Q9F1F4"/>
<evidence type="ECO:0000256" key="1">
    <source>
        <dbReference type="SAM" id="MobiDB-lite"/>
    </source>
</evidence>